<dbReference type="eggNOG" id="COG1216">
    <property type="taxonomic scope" value="Bacteria"/>
</dbReference>
<dbReference type="STRING" id="742725.HMPREF9450_00984"/>
<accession>G5H7E1</accession>
<feature type="domain" description="Glycosyltransferase 2-like" evidence="1">
    <location>
        <begin position="18"/>
        <end position="190"/>
    </location>
</feature>
<dbReference type="Gene3D" id="3.90.550.10">
    <property type="entry name" value="Spore Coat Polysaccharide Biosynthesis Protein SpsA, Chain A"/>
    <property type="match status" value="1"/>
</dbReference>
<organism evidence="2 3">
    <name type="scientific">Alistipes indistinctus YIT 12060</name>
    <dbReference type="NCBI Taxonomy" id="742725"/>
    <lineage>
        <taxon>Bacteria</taxon>
        <taxon>Pseudomonadati</taxon>
        <taxon>Bacteroidota</taxon>
        <taxon>Bacteroidia</taxon>
        <taxon>Bacteroidales</taxon>
        <taxon>Rikenellaceae</taxon>
        <taxon>Alistipes</taxon>
    </lineage>
</organism>
<dbReference type="OrthoDB" id="597270at2"/>
<evidence type="ECO:0000259" key="1">
    <source>
        <dbReference type="Pfam" id="PF00535"/>
    </source>
</evidence>
<gene>
    <name evidence="2" type="ORF">HMPREF9450_00984</name>
</gene>
<name>G5H7E1_9BACT</name>
<reference evidence="2 3" key="1">
    <citation type="submission" date="2011-08" db="EMBL/GenBank/DDBJ databases">
        <title>The Genome Sequence of Alistipes indistinctus YIT 12060.</title>
        <authorList>
            <consortium name="The Broad Institute Genome Sequencing Platform"/>
            <person name="Earl A."/>
            <person name="Ward D."/>
            <person name="Feldgarden M."/>
            <person name="Gevers D."/>
            <person name="Morotomi M."/>
            <person name="Young S.K."/>
            <person name="Zeng Q."/>
            <person name="Gargeya S."/>
            <person name="Fitzgerald M."/>
            <person name="Haas B."/>
            <person name="Abouelleil A."/>
            <person name="Alvarado L."/>
            <person name="Arachchi H.M."/>
            <person name="Berlin A."/>
            <person name="Brown A."/>
            <person name="Chapman S.B."/>
            <person name="Chen Z."/>
            <person name="Dunbar C."/>
            <person name="Freedman E."/>
            <person name="Gearin G."/>
            <person name="Gellesch M."/>
            <person name="Goldberg J."/>
            <person name="Griggs A."/>
            <person name="Gujja S."/>
            <person name="Heiman D."/>
            <person name="Howarth C."/>
            <person name="Larson L."/>
            <person name="Lui A."/>
            <person name="MacDonald P.J.P."/>
            <person name="Montmayeur A."/>
            <person name="Murphy C."/>
            <person name="Neiman D."/>
            <person name="Pearson M."/>
            <person name="Priest M."/>
            <person name="Roberts A."/>
            <person name="Saif S."/>
            <person name="Shea T."/>
            <person name="Shenoy N."/>
            <person name="Sisk P."/>
            <person name="Stolte C."/>
            <person name="Sykes S."/>
            <person name="Wortman J."/>
            <person name="Nusbaum C."/>
            <person name="Birren B."/>
        </authorList>
    </citation>
    <scope>NUCLEOTIDE SEQUENCE [LARGE SCALE GENOMIC DNA]</scope>
    <source>
        <strain evidence="2 3">YIT 12060</strain>
    </source>
</reference>
<dbReference type="SUPFAM" id="SSF53448">
    <property type="entry name" value="Nucleotide-diphospho-sugar transferases"/>
    <property type="match status" value="1"/>
</dbReference>
<dbReference type="InterPro" id="IPR050834">
    <property type="entry name" value="Glycosyltransf_2"/>
</dbReference>
<sequence>MSAPTITTPGSRSSVRLSLIIATYNRADYLPRTLNSLTNQSLGSELFEIIVVNNNSTDHTAEVCRSFAEAQPELNFTMVTEIRQGLSHARNCGINHAKGDYFAIIDDDELVNRDFLKSYYDFFGMYPTAAACGGVVTPLYEFPVPAWLSRYAERPIAGTFYYGEKIVPFPKHTYPGGGNMGIRRTAIERYGMFNPELGRTGNSPMGGEEKDLFARLRAGGEEIYYVPGAIIYHIIPEQKLTPEYFDRLTRMIGKSERVRTRNLGTATYLKRLFSEGIKWGGTFVLALGYTVQGEPIKGRYLIKMRWNISRGLLGLIR</sequence>
<comment type="caution">
    <text evidence="2">The sequence shown here is derived from an EMBL/GenBank/DDBJ whole genome shotgun (WGS) entry which is preliminary data.</text>
</comment>
<evidence type="ECO:0000313" key="3">
    <source>
        <dbReference type="Proteomes" id="UP000006008"/>
    </source>
</evidence>
<dbReference type="HOGENOM" id="CLU_025996_19_2_10"/>
<dbReference type="PATRIC" id="fig|742725.3.peg.1041"/>
<keyword evidence="3" id="KW-1185">Reference proteome</keyword>
<dbReference type="AlphaFoldDB" id="G5H7E1"/>
<evidence type="ECO:0000313" key="2">
    <source>
        <dbReference type="EMBL" id="EHB92780.1"/>
    </source>
</evidence>
<dbReference type="Pfam" id="PF00535">
    <property type="entry name" value="Glycos_transf_2"/>
    <property type="match status" value="1"/>
</dbReference>
<dbReference type="PANTHER" id="PTHR43685">
    <property type="entry name" value="GLYCOSYLTRANSFERASE"/>
    <property type="match status" value="1"/>
</dbReference>
<dbReference type="PANTHER" id="PTHR43685:SF2">
    <property type="entry name" value="GLYCOSYLTRANSFERASE 2-LIKE DOMAIN-CONTAINING PROTEIN"/>
    <property type="match status" value="1"/>
</dbReference>
<dbReference type="RefSeq" id="WP_009133790.1">
    <property type="nucleotide sequence ID" value="NZ_CP102250.1"/>
</dbReference>
<dbReference type="Proteomes" id="UP000006008">
    <property type="component" value="Unassembled WGS sequence"/>
</dbReference>
<proteinExistence type="predicted"/>
<dbReference type="EMBL" id="ADLD01000009">
    <property type="protein sequence ID" value="EHB92780.1"/>
    <property type="molecule type" value="Genomic_DNA"/>
</dbReference>
<dbReference type="InterPro" id="IPR001173">
    <property type="entry name" value="Glyco_trans_2-like"/>
</dbReference>
<dbReference type="GeneID" id="92815999"/>
<dbReference type="InterPro" id="IPR029044">
    <property type="entry name" value="Nucleotide-diphossugar_trans"/>
</dbReference>
<dbReference type="CDD" id="cd00761">
    <property type="entry name" value="Glyco_tranf_GTA_type"/>
    <property type="match status" value="1"/>
</dbReference>
<protein>
    <recommendedName>
        <fullName evidence="1">Glycosyltransferase 2-like domain-containing protein</fullName>
    </recommendedName>
</protein>